<evidence type="ECO:0000313" key="3">
    <source>
        <dbReference type="Proteomes" id="UP000499080"/>
    </source>
</evidence>
<comment type="caution">
    <text evidence="2">The sequence shown here is derived from an EMBL/GenBank/DDBJ whole genome shotgun (WGS) entry which is preliminary data.</text>
</comment>
<keyword evidence="3" id="KW-1185">Reference proteome</keyword>
<gene>
    <name evidence="2" type="ORF">AVEN_73221_1</name>
</gene>
<evidence type="ECO:0000313" key="2">
    <source>
        <dbReference type="EMBL" id="GBN18842.1"/>
    </source>
</evidence>
<reference evidence="2 3" key="1">
    <citation type="journal article" date="2019" name="Sci. Rep.">
        <title>Orb-weaving spider Araneus ventricosus genome elucidates the spidroin gene catalogue.</title>
        <authorList>
            <person name="Kono N."/>
            <person name="Nakamura H."/>
            <person name="Ohtoshi R."/>
            <person name="Moran D.A.P."/>
            <person name="Shinohara A."/>
            <person name="Yoshida Y."/>
            <person name="Fujiwara M."/>
            <person name="Mori M."/>
            <person name="Tomita M."/>
            <person name="Arakawa K."/>
        </authorList>
    </citation>
    <scope>NUCLEOTIDE SEQUENCE [LARGE SCALE GENOMIC DNA]</scope>
</reference>
<evidence type="ECO:0000256" key="1">
    <source>
        <dbReference type="SAM" id="MobiDB-lite"/>
    </source>
</evidence>
<accession>A0A4Y2LWI5</accession>
<dbReference type="AlphaFoldDB" id="A0A4Y2LWI5"/>
<dbReference type="Proteomes" id="UP000499080">
    <property type="component" value="Unassembled WGS sequence"/>
</dbReference>
<proteinExistence type="predicted"/>
<feature type="region of interest" description="Disordered" evidence="1">
    <location>
        <begin position="1"/>
        <end position="24"/>
    </location>
</feature>
<protein>
    <submittedName>
        <fullName evidence="2">Uncharacterized protein</fullName>
    </submittedName>
</protein>
<sequence length="104" mass="11403">MRPPPALSAPNQTKPFPSPPKCSGISRFHNDRRRHVWCLGIFSCGRSVPSLSPLVWGTTTTWMRSRRISERVLASPGGTVMVAVVLSPSSDSMYLLREGSGHGR</sequence>
<organism evidence="2 3">
    <name type="scientific">Araneus ventricosus</name>
    <name type="common">Orbweaver spider</name>
    <name type="synonym">Epeira ventricosa</name>
    <dbReference type="NCBI Taxonomy" id="182803"/>
    <lineage>
        <taxon>Eukaryota</taxon>
        <taxon>Metazoa</taxon>
        <taxon>Ecdysozoa</taxon>
        <taxon>Arthropoda</taxon>
        <taxon>Chelicerata</taxon>
        <taxon>Arachnida</taxon>
        <taxon>Araneae</taxon>
        <taxon>Araneomorphae</taxon>
        <taxon>Entelegynae</taxon>
        <taxon>Araneoidea</taxon>
        <taxon>Araneidae</taxon>
        <taxon>Araneus</taxon>
    </lineage>
</organism>
<name>A0A4Y2LWI5_ARAVE</name>
<dbReference type="EMBL" id="BGPR01006417">
    <property type="protein sequence ID" value="GBN18842.1"/>
    <property type="molecule type" value="Genomic_DNA"/>
</dbReference>